<keyword evidence="1" id="KW-1133">Transmembrane helix</keyword>
<gene>
    <name evidence="2" type="ORF">W911_06120</name>
</gene>
<evidence type="ECO:0000313" key="2">
    <source>
        <dbReference type="EMBL" id="AHB50027.1"/>
    </source>
</evidence>
<name>V5SHP9_9HYPH</name>
<dbReference type="STRING" id="1029756.W911_06120"/>
<organism evidence="2 3">
    <name type="scientific">Hyphomicrobium nitrativorans NL23</name>
    <dbReference type="NCBI Taxonomy" id="1029756"/>
    <lineage>
        <taxon>Bacteria</taxon>
        <taxon>Pseudomonadati</taxon>
        <taxon>Pseudomonadota</taxon>
        <taxon>Alphaproteobacteria</taxon>
        <taxon>Hyphomicrobiales</taxon>
        <taxon>Hyphomicrobiaceae</taxon>
        <taxon>Hyphomicrobium</taxon>
    </lineage>
</organism>
<feature type="transmembrane region" description="Helical" evidence="1">
    <location>
        <begin position="50"/>
        <end position="72"/>
    </location>
</feature>
<reference evidence="2 3" key="1">
    <citation type="journal article" date="2014" name="Genome Announc.">
        <title>Complete Genome Sequence of Hyphomicrobium nitrativorans Strain NL23, a Denitrifying Bacterium Isolated from Biofilm of a Methanol-Fed Denitrification System Treating Seawater at the Montreal Biodome.</title>
        <authorList>
            <person name="Martineau C."/>
            <person name="Villeneuve C."/>
            <person name="Mauffrey F."/>
            <person name="Villemur R."/>
        </authorList>
    </citation>
    <scope>NUCLEOTIDE SEQUENCE [LARGE SCALE GENOMIC DNA]</scope>
    <source>
        <strain evidence="2">NL23</strain>
    </source>
</reference>
<sequence length="333" mass="36053">MNWLCLSSLGKMLLEAHALGAASAAADILKALLPFFIAWRWREKRYVAAILGSLAFAFFAGFSLLSATGFAAQTRGALVDARDSMSKEYARMQSAMAEANVRRKALPAHRPAAIVSEEIERHRQNRRWSATKGCANATEPQSREFCAAYFALRAELATAKEEDRLAGQMAALQVESAKLRDRGAGQDSDPQVTLLSRIFGLGEESVRLSLIIAVALLVEIGASLGLFLATGHRAQPAAGKNQRMEPSAPASAFGSVEDFCLEALIGMPRATMSLDEVLVSYQNWCRVKAVPLLGEQEFQTAFAALADEVGIIQQSGRYRGIAPVQRELHQAAA</sequence>
<protein>
    <submittedName>
        <fullName evidence="2">Uncharacterized protein</fullName>
    </submittedName>
</protein>
<proteinExistence type="predicted"/>
<dbReference type="PATRIC" id="fig|1029756.8.peg.1280"/>
<evidence type="ECO:0000313" key="3">
    <source>
        <dbReference type="Proteomes" id="UP000018542"/>
    </source>
</evidence>
<dbReference type="EMBL" id="CP006912">
    <property type="protein sequence ID" value="AHB50027.1"/>
    <property type="molecule type" value="Genomic_DNA"/>
</dbReference>
<accession>V5SHP9</accession>
<keyword evidence="1" id="KW-0812">Transmembrane</keyword>
<dbReference type="AlphaFoldDB" id="V5SHP9"/>
<evidence type="ECO:0000256" key="1">
    <source>
        <dbReference type="SAM" id="Phobius"/>
    </source>
</evidence>
<keyword evidence="3" id="KW-1185">Reference proteome</keyword>
<dbReference type="KEGG" id="hni:W911_06120"/>
<dbReference type="Proteomes" id="UP000018542">
    <property type="component" value="Chromosome"/>
</dbReference>
<keyword evidence="1" id="KW-0472">Membrane</keyword>
<dbReference type="HOGENOM" id="CLU_057088_0_0_5"/>